<evidence type="ECO:0000313" key="8">
    <source>
        <dbReference type="Proteomes" id="UP001339167"/>
    </source>
</evidence>
<keyword evidence="4" id="KW-0472">Membrane</keyword>
<organism evidence="7 8">
    <name type="scientific">Alkalimonas mucilaginosa</name>
    <dbReference type="NCBI Taxonomy" id="3057676"/>
    <lineage>
        <taxon>Bacteria</taxon>
        <taxon>Pseudomonadati</taxon>
        <taxon>Pseudomonadota</taxon>
        <taxon>Gammaproteobacteria</taxon>
        <taxon>Alkalimonas</taxon>
    </lineage>
</organism>
<evidence type="ECO:0000256" key="1">
    <source>
        <dbReference type="ARBA" id="ARBA00004442"/>
    </source>
</evidence>
<dbReference type="PANTHER" id="PTHR38776:SF1">
    <property type="entry name" value="MLTA-INTERACTING PROTEIN-RELATED"/>
    <property type="match status" value="1"/>
</dbReference>
<keyword evidence="3 6" id="KW-0732">Signal</keyword>
<feature type="chain" id="PRO_5046788701" evidence="6">
    <location>
        <begin position="19"/>
        <end position="284"/>
    </location>
</feature>
<dbReference type="EMBL" id="JAUGZK010000005">
    <property type="protein sequence ID" value="MEE2024250.1"/>
    <property type="molecule type" value="Genomic_DNA"/>
</dbReference>
<keyword evidence="5" id="KW-0998">Cell outer membrane</keyword>
<sequence>MRVLQAATLLLASTWAFAGDKDTLDDGYVEQSSWRLSLAVGAGQSSSPLYDAANMPLYLMPDISYYGKVAFFDNGILGAGVDLSPHWSISLVSRLNPEKGYFYRWHVSRIPSMEYTFANMPTVSLDARTAEQQVSVNEVERRPTAWDGGVQLNAWFDDWTLRLNGWTDISGQHHGHELSAVAGRQLGTAWGQWRFSAGLFWKSENLMQRYYGLGPDEATYLPRYQAKASLQPELGLYWSLPLTDGWRMMAFYRYRWLDTAMTRSPLVEQSYQHSWFLGWSYRFF</sequence>
<comment type="similarity">
    <text evidence="2">Belongs to the MipA/OmpV family.</text>
</comment>
<dbReference type="RefSeq" id="WP_330087590.1">
    <property type="nucleotide sequence ID" value="NZ_JAUGZK010000005.1"/>
</dbReference>
<dbReference type="InterPro" id="IPR010583">
    <property type="entry name" value="MipA"/>
</dbReference>
<accession>A0ABU7JGI7</accession>
<dbReference type="Proteomes" id="UP001339167">
    <property type="component" value="Unassembled WGS sequence"/>
</dbReference>
<protein>
    <submittedName>
        <fullName evidence="7">MipA/OmpV family protein</fullName>
    </submittedName>
</protein>
<evidence type="ECO:0000256" key="2">
    <source>
        <dbReference type="ARBA" id="ARBA00005722"/>
    </source>
</evidence>
<evidence type="ECO:0000256" key="3">
    <source>
        <dbReference type="ARBA" id="ARBA00022729"/>
    </source>
</evidence>
<reference evidence="7 8" key="1">
    <citation type="submission" date="2023-06" db="EMBL/GenBank/DDBJ databases">
        <title>Alkalimonas sp., MEB004 an alkaliphilic bacterium isolated from Lonar Lake, India.</title>
        <authorList>
            <person name="Joshi A."/>
            <person name="Thite S."/>
        </authorList>
    </citation>
    <scope>NUCLEOTIDE SEQUENCE [LARGE SCALE GENOMIC DNA]</scope>
    <source>
        <strain evidence="7 8">MEB004</strain>
    </source>
</reference>
<comment type="subcellular location">
    <subcellularLocation>
        <location evidence="1">Cell outer membrane</location>
    </subcellularLocation>
</comment>
<evidence type="ECO:0000256" key="5">
    <source>
        <dbReference type="ARBA" id="ARBA00023237"/>
    </source>
</evidence>
<evidence type="ECO:0000256" key="6">
    <source>
        <dbReference type="SAM" id="SignalP"/>
    </source>
</evidence>
<keyword evidence="8" id="KW-1185">Reference proteome</keyword>
<proteinExistence type="inferred from homology"/>
<feature type="signal peptide" evidence="6">
    <location>
        <begin position="1"/>
        <end position="18"/>
    </location>
</feature>
<dbReference type="PANTHER" id="PTHR38776">
    <property type="entry name" value="MLTA-INTERACTING PROTEIN-RELATED"/>
    <property type="match status" value="1"/>
</dbReference>
<name>A0ABU7JGI7_9GAMM</name>
<comment type="caution">
    <text evidence="7">The sequence shown here is derived from an EMBL/GenBank/DDBJ whole genome shotgun (WGS) entry which is preliminary data.</text>
</comment>
<dbReference type="Pfam" id="PF06629">
    <property type="entry name" value="MipA"/>
    <property type="match status" value="1"/>
</dbReference>
<gene>
    <name evidence="7" type="ORF">QWF21_08320</name>
</gene>
<evidence type="ECO:0000313" key="7">
    <source>
        <dbReference type="EMBL" id="MEE2024250.1"/>
    </source>
</evidence>
<evidence type="ECO:0000256" key="4">
    <source>
        <dbReference type="ARBA" id="ARBA00023136"/>
    </source>
</evidence>